<sequence length="737" mass="79248">MKITFPYFIILVFLLPLHSFSQLACESLDAGSDVTLDVSMPCTDLLATLIGLPNTDTSTYVVGEPVCPLPPINGGSPSNVVIDDRWSQIINIPFEFEYYQNTYTSLVIGANGQISFDTSLADTGSGYVIGAGDLLPTTNGTFTLNTIYGAYHDMDPSISPDPTQINYLVAGTAPFRSFILNFDDVEHFGSSCSSFSTTQQVILYESSNVIEVNLVDKPACTGWNGGRATLGIQGNNTGEFAVPPGRNTGVWDAVDESYRFIPDGPEDPNTTVVWTAPDGSVISSDLLAAGVCSPIGTTTYTVTVTFTLPNGTTTTVFDTVNVTVGGATNDFFGCQGDSFELDATDPAANNYIWTFDDGMGGGPVVVQNSPDPTFDATQTGIYDVTIEYPSAPSGNMTFNVTIYPQPVIATQPEDFFICDDSTMPNSFDLTQNDDDVLGGQDPTEFDNITYHTSQADANMGSNNILNPTTYPATGGTETIYVRIEQNAGLCFATAFFTITYSQASAGPMTSLDACDLDSDGTVSLDLQTLKGSEALNGQDPLDYRVSFHPTQMDADGNTSPLANPYVTNVTPQQVFVRVENRDNTDCYGTDSFDITIAVAPEFVQPTPMEMCDEVPNDGIAEFDLESKTDEITNGPNPNAMVTYHLSQLEADNGMNPQSSPFENTMSSFQIIYVRVANASSPTCYNVVELELNVNDSPEIEDPIMDYVECDNDGDGSEVFDLTSKDLEILDGLVGVTL</sequence>
<gene>
    <name evidence="2" type="ORF">ACFQO1_12300</name>
</gene>
<name>A0ABW2MUS8_9FLAO</name>
<keyword evidence="3" id="KW-1185">Reference proteome</keyword>
<feature type="non-terminal residue" evidence="2">
    <location>
        <position position="737"/>
    </location>
</feature>
<evidence type="ECO:0000256" key="1">
    <source>
        <dbReference type="SAM" id="SignalP"/>
    </source>
</evidence>
<reference evidence="3" key="1">
    <citation type="journal article" date="2019" name="Int. J. Syst. Evol. Microbiol.">
        <title>The Global Catalogue of Microorganisms (GCM) 10K type strain sequencing project: providing services to taxonomists for standard genome sequencing and annotation.</title>
        <authorList>
            <consortium name="The Broad Institute Genomics Platform"/>
            <consortium name="The Broad Institute Genome Sequencing Center for Infectious Disease"/>
            <person name="Wu L."/>
            <person name="Ma J."/>
        </authorList>
    </citation>
    <scope>NUCLEOTIDE SEQUENCE [LARGE SCALE GENOMIC DNA]</scope>
    <source>
        <strain evidence="3">CGMCC 1.16306</strain>
    </source>
</reference>
<evidence type="ECO:0000313" key="2">
    <source>
        <dbReference type="EMBL" id="MFC7358473.1"/>
    </source>
</evidence>
<protein>
    <recommendedName>
        <fullName evidence="4">PKD domain-containing protein</fullName>
    </recommendedName>
</protein>
<evidence type="ECO:0000313" key="3">
    <source>
        <dbReference type="Proteomes" id="UP001596415"/>
    </source>
</evidence>
<dbReference type="Proteomes" id="UP001596415">
    <property type="component" value="Unassembled WGS sequence"/>
</dbReference>
<feature type="chain" id="PRO_5045142883" description="PKD domain-containing protein" evidence="1">
    <location>
        <begin position="25"/>
        <end position="737"/>
    </location>
</feature>
<proteinExistence type="predicted"/>
<organism evidence="2 3">
    <name type="scientific">Jejudonia soesokkakensis</name>
    <dbReference type="NCBI Taxonomy" id="1323432"/>
    <lineage>
        <taxon>Bacteria</taxon>
        <taxon>Pseudomonadati</taxon>
        <taxon>Bacteroidota</taxon>
        <taxon>Flavobacteriia</taxon>
        <taxon>Flavobacteriales</taxon>
        <taxon>Flavobacteriaceae</taxon>
        <taxon>Jejudonia</taxon>
    </lineage>
</organism>
<comment type="caution">
    <text evidence="2">The sequence shown here is derived from an EMBL/GenBank/DDBJ whole genome shotgun (WGS) entry which is preliminary data.</text>
</comment>
<evidence type="ECO:0008006" key="4">
    <source>
        <dbReference type="Google" id="ProtNLM"/>
    </source>
</evidence>
<accession>A0ABW2MUS8</accession>
<dbReference type="EMBL" id="JBHTBN010000007">
    <property type="protein sequence ID" value="MFC7358473.1"/>
    <property type="molecule type" value="Genomic_DNA"/>
</dbReference>
<keyword evidence="1" id="KW-0732">Signal</keyword>
<feature type="signal peptide" evidence="1">
    <location>
        <begin position="1"/>
        <end position="24"/>
    </location>
</feature>